<dbReference type="AlphaFoldDB" id="A0A3M2JEM8"/>
<evidence type="ECO:0000313" key="1">
    <source>
        <dbReference type="EMBL" id="RMI08758.1"/>
    </source>
</evidence>
<proteinExistence type="predicted"/>
<gene>
    <name evidence="1" type="ORF">EBM89_13105</name>
</gene>
<dbReference type="Pfam" id="PF08922">
    <property type="entry name" value="DUF1905"/>
    <property type="match status" value="1"/>
</dbReference>
<evidence type="ECO:0000313" key="2">
    <source>
        <dbReference type="Proteomes" id="UP000269289"/>
    </source>
</evidence>
<dbReference type="SUPFAM" id="SSF141694">
    <property type="entry name" value="AF2212/PG0164-like"/>
    <property type="match status" value="1"/>
</dbReference>
<sequence length="100" mass="11202">MTFDFEALLWEWDARRTERWTFVSVPDDASDEILERAGAFARGFGSLRVEVTVGGTTWRTSIFPDGKRRAYSLPVKKAVRVAEGLTVGGPVRVSLRVLDV</sequence>
<reference evidence="1 2" key="1">
    <citation type="submission" date="2018-10" db="EMBL/GenBank/DDBJ databases">
        <title>Isolation, diversity and antifungal activity of actinobacteria from wheat.</title>
        <authorList>
            <person name="Han C."/>
        </authorList>
    </citation>
    <scope>NUCLEOTIDE SEQUENCE [LARGE SCALE GENOMIC DNA]</scope>
    <source>
        <strain evidence="1 2">NEAU-YY56</strain>
    </source>
</reference>
<keyword evidence="2" id="KW-1185">Reference proteome</keyword>
<dbReference type="InterPro" id="IPR015018">
    <property type="entry name" value="DUF1905"/>
</dbReference>
<protein>
    <submittedName>
        <fullName evidence="1">DUF1905 domain-containing protein</fullName>
    </submittedName>
</protein>
<organism evidence="1 2">
    <name type="scientific">Cellulomonas triticagri</name>
    <dbReference type="NCBI Taxonomy" id="2483352"/>
    <lineage>
        <taxon>Bacteria</taxon>
        <taxon>Bacillati</taxon>
        <taxon>Actinomycetota</taxon>
        <taxon>Actinomycetes</taxon>
        <taxon>Micrococcales</taxon>
        <taxon>Cellulomonadaceae</taxon>
        <taxon>Cellulomonas</taxon>
    </lineage>
</organism>
<dbReference type="Gene3D" id="2.40.30.100">
    <property type="entry name" value="AF2212/PG0164-like"/>
    <property type="match status" value="1"/>
</dbReference>
<accession>A0A3M2JEM8</accession>
<name>A0A3M2JEM8_9CELL</name>
<comment type="caution">
    <text evidence="1">The sequence shown here is derived from an EMBL/GenBank/DDBJ whole genome shotgun (WGS) entry which is preliminary data.</text>
</comment>
<dbReference type="Proteomes" id="UP000269289">
    <property type="component" value="Unassembled WGS sequence"/>
</dbReference>
<dbReference type="EMBL" id="RFFI01000072">
    <property type="protein sequence ID" value="RMI08758.1"/>
    <property type="molecule type" value="Genomic_DNA"/>
</dbReference>
<dbReference type="RefSeq" id="WP_122149868.1">
    <property type="nucleotide sequence ID" value="NZ_RFFI01000072.1"/>
</dbReference>
<dbReference type="OrthoDB" id="9808666at2"/>
<dbReference type="InterPro" id="IPR037079">
    <property type="entry name" value="AF2212/PG0164-like_sf"/>
</dbReference>